<accession>A0A3N4M0A9</accession>
<feature type="non-terminal residue" evidence="6">
    <location>
        <position position="135"/>
    </location>
</feature>
<gene>
    <name evidence="6" type="ORF">L211DRAFT_775054</name>
</gene>
<keyword evidence="1" id="KW-0819">tRNA processing</keyword>
<evidence type="ECO:0000256" key="4">
    <source>
        <dbReference type="ARBA" id="ARBA00038402"/>
    </source>
</evidence>
<dbReference type="EMBL" id="ML121535">
    <property type="protein sequence ID" value="RPB26361.1"/>
    <property type="molecule type" value="Genomic_DNA"/>
</dbReference>
<dbReference type="GO" id="GO:0046872">
    <property type="term" value="F:metal ion binding"/>
    <property type="evidence" value="ECO:0007669"/>
    <property type="project" value="UniProtKB-KW"/>
</dbReference>
<reference evidence="6 7" key="1">
    <citation type="journal article" date="2018" name="Nat. Ecol. Evol.">
        <title>Pezizomycetes genomes reveal the molecular basis of ectomycorrhizal truffle lifestyle.</title>
        <authorList>
            <person name="Murat C."/>
            <person name="Payen T."/>
            <person name="Noel B."/>
            <person name="Kuo A."/>
            <person name="Morin E."/>
            <person name="Chen J."/>
            <person name="Kohler A."/>
            <person name="Krizsan K."/>
            <person name="Balestrini R."/>
            <person name="Da Silva C."/>
            <person name="Montanini B."/>
            <person name="Hainaut M."/>
            <person name="Levati E."/>
            <person name="Barry K.W."/>
            <person name="Belfiori B."/>
            <person name="Cichocki N."/>
            <person name="Clum A."/>
            <person name="Dockter R.B."/>
            <person name="Fauchery L."/>
            <person name="Guy J."/>
            <person name="Iotti M."/>
            <person name="Le Tacon F."/>
            <person name="Lindquist E.A."/>
            <person name="Lipzen A."/>
            <person name="Malagnac F."/>
            <person name="Mello A."/>
            <person name="Molinier V."/>
            <person name="Miyauchi S."/>
            <person name="Poulain J."/>
            <person name="Riccioni C."/>
            <person name="Rubini A."/>
            <person name="Sitrit Y."/>
            <person name="Splivallo R."/>
            <person name="Traeger S."/>
            <person name="Wang M."/>
            <person name="Zifcakova L."/>
            <person name="Wipf D."/>
            <person name="Zambonelli A."/>
            <person name="Paolocci F."/>
            <person name="Nowrousian M."/>
            <person name="Ottonello S."/>
            <person name="Baldrian P."/>
            <person name="Spatafora J.W."/>
            <person name="Henrissat B."/>
            <person name="Nagy L.G."/>
            <person name="Aury J.M."/>
            <person name="Wincker P."/>
            <person name="Grigoriev I.V."/>
            <person name="Bonfante P."/>
            <person name="Martin F.M."/>
        </authorList>
    </citation>
    <scope>NUCLEOTIDE SEQUENCE [LARGE SCALE GENOMIC DNA]</scope>
    <source>
        <strain evidence="6 7">ATCC MYA-4762</strain>
    </source>
</reference>
<dbReference type="FunCoup" id="A0A3N4M0A9">
    <property type="interactions" value="8"/>
</dbReference>
<dbReference type="Pfam" id="PF04032">
    <property type="entry name" value="Rpr2"/>
    <property type="match status" value="1"/>
</dbReference>
<comment type="similarity">
    <text evidence="4">Belongs to the eukaryotic/archaeal RNase P protein component 4 family.</text>
</comment>
<dbReference type="OrthoDB" id="128536at2759"/>
<dbReference type="Proteomes" id="UP000267821">
    <property type="component" value="Unassembled WGS sequence"/>
</dbReference>
<organism evidence="6 7">
    <name type="scientific">Terfezia boudieri ATCC MYA-4762</name>
    <dbReference type="NCBI Taxonomy" id="1051890"/>
    <lineage>
        <taxon>Eukaryota</taxon>
        <taxon>Fungi</taxon>
        <taxon>Dikarya</taxon>
        <taxon>Ascomycota</taxon>
        <taxon>Pezizomycotina</taxon>
        <taxon>Pezizomycetes</taxon>
        <taxon>Pezizales</taxon>
        <taxon>Pezizaceae</taxon>
        <taxon>Terfezia</taxon>
    </lineage>
</organism>
<name>A0A3N4M0A9_9PEZI</name>
<dbReference type="Gene3D" id="6.20.50.20">
    <property type="match status" value="1"/>
</dbReference>
<feature type="region of interest" description="Disordered" evidence="5">
    <location>
        <begin position="29"/>
        <end position="50"/>
    </location>
</feature>
<dbReference type="STRING" id="1051890.A0A3N4M0A9"/>
<evidence type="ECO:0000256" key="3">
    <source>
        <dbReference type="ARBA" id="ARBA00022833"/>
    </source>
</evidence>
<keyword evidence="3" id="KW-0862">Zinc</keyword>
<protein>
    <submittedName>
        <fullName evidence="6">RNAse P, Rpr2/Rpp21 subunit</fullName>
    </submittedName>
</protein>
<evidence type="ECO:0000256" key="2">
    <source>
        <dbReference type="ARBA" id="ARBA00022723"/>
    </source>
</evidence>
<evidence type="ECO:0000256" key="1">
    <source>
        <dbReference type="ARBA" id="ARBA00022694"/>
    </source>
</evidence>
<evidence type="ECO:0000313" key="6">
    <source>
        <dbReference type="EMBL" id="RPB26361.1"/>
    </source>
</evidence>
<dbReference type="InParanoid" id="A0A3N4M0A9"/>
<evidence type="ECO:0000256" key="5">
    <source>
        <dbReference type="SAM" id="MobiDB-lite"/>
    </source>
</evidence>
<feature type="non-terminal residue" evidence="6">
    <location>
        <position position="1"/>
    </location>
</feature>
<feature type="compositionally biased region" description="Low complexity" evidence="5">
    <location>
        <begin position="34"/>
        <end position="50"/>
    </location>
</feature>
<dbReference type="GO" id="GO:0008033">
    <property type="term" value="P:tRNA processing"/>
    <property type="evidence" value="ECO:0007669"/>
    <property type="project" value="UniProtKB-KW"/>
</dbReference>
<keyword evidence="7" id="KW-1185">Reference proteome</keyword>
<dbReference type="GO" id="GO:0005655">
    <property type="term" value="C:nucleolar ribonuclease P complex"/>
    <property type="evidence" value="ECO:0007669"/>
    <property type="project" value="TreeGrafter"/>
</dbReference>
<dbReference type="AlphaFoldDB" id="A0A3N4M0A9"/>
<dbReference type="PANTHER" id="PTHR14742:SF0">
    <property type="entry name" value="RIBONUCLEASE P PROTEIN SUBUNIT P21"/>
    <property type="match status" value="1"/>
</dbReference>
<evidence type="ECO:0000313" key="7">
    <source>
        <dbReference type="Proteomes" id="UP000267821"/>
    </source>
</evidence>
<sequence>KQPKGPPIPRQPYARMNFLYQASMLLSLPSSTQPASHPSTSTKSSTSTPIPLNPALSRFYLSTLRSVAQKNVLRIHPNIKRCICKRCEAHLVPGVSCTLESENRSRRGKAWAEVMVIRCGGCGVVKRFPVGRGKN</sequence>
<keyword evidence="2" id="KW-0479">Metal-binding</keyword>
<dbReference type="InterPro" id="IPR007175">
    <property type="entry name" value="Rpr2/Snm1/Rpp21"/>
</dbReference>
<dbReference type="PANTHER" id="PTHR14742">
    <property type="entry name" value="RIBONUCLEASE P SUBUNIT P21"/>
    <property type="match status" value="1"/>
</dbReference>
<proteinExistence type="inferred from homology"/>